<dbReference type="Gene3D" id="2.60.40.10">
    <property type="entry name" value="Immunoglobulins"/>
    <property type="match status" value="1"/>
</dbReference>
<dbReference type="RefSeq" id="WP_083361933.1">
    <property type="nucleotide sequence ID" value="NZ_FNGY01000006.1"/>
</dbReference>
<reference evidence="4" key="1">
    <citation type="submission" date="2016-10" db="EMBL/GenBank/DDBJ databases">
        <authorList>
            <person name="Varghese N."/>
            <person name="Submissions S."/>
        </authorList>
    </citation>
    <scope>NUCLEOTIDE SEQUENCE [LARGE SCALE GENOMIC DNA]</scope>
    <source>
        <strain evidence="4">DSM 19110</strain>
    </source>
</reference>
<dbReference type="Pfam" id="PF00754">
    <property type="entry name" value="F5_F8_type_C"/>
    <property type="match status" value="1"/>
</dbReference>
<evidence type="ECO:0000259" key="1">
    <source>
        <dbReference type="PROSITE" id="PS50022"/>
    </source>
</evidence>
<dbReference type="PROSITE" id="PS50022">
    <property type="entry name" value="FA58C_3"/>
    <property type="match status" value="1"/>
</dbReference>
<dbReference type="InterPro" id="IPR003961">
    <property type="entry name" value="FN3_dom"/>
</dbReference>
<dbReference type="OrthoDB" id="622724at2"/>
<dbReference type="InterPro" id="IPR013783">
    <property type="entry name" value="Ig-like_fold"/>
</dbReference>
<evidence type="ECO:0000313" key="3">
    <source>
        <dbReference type="EMBL" id="SDN15835.1"/>
    </source>
</evidence>
<dbReference type="PROSITE" id="PS51257">
    <property type="entry name" value="PROKAR_LIPOPROTEIN"/>
    <property type="match status" value="1"/>
</dbReference>
<evidence type="ECO:0000313" key="4">
    <source>
        <dbReference type="Proteomes" id="UP000183200"/>
    </source>
</evidence>
<feature type="domain" description="F5/8 type C" evidence="1">
    <location>
        <begin position="125"/>
        <end position="278"/>
    </location>
</feature>
<proteinExistence type="predicted"/>
<dbReference type="InterPro" id="IPR008979">
    <property type="entry name" value="Galactose-bd-like_sf"/>
</dbReference>
<dbReference type="PROSITE" id="PS50853">
    <property type="entry name" value="FN3"/>
    <property type="match status" value="1"/>
</dbReference>
<dbReference type="Gene3D" id="2.60.120.260">
    <property type="entry name" value="Galactose-binding domain-like"/>
    <property type="match status" value="1"/>
</dbReference>
<keyword evidence="4" id="KW-1185">Reference proteome</keyword>
<dbReference type="SUPFAM" id="SSF49265">
    <property type="entry name" value="Fibronectin type III"/>
    <property type="match status" value="1"/>
</dbReference>
<dbReference type="SUPFAM" id="SSF49785">
    <property type="entry name" value="Galactose-binding domain-like"/>
    <property type="match status" value="1"/>
</dbReference>
<protein>
    <submittedName>
        <fullName evidence="3">Fibronectin type III domain-containing protein</fullName>
    </submittedName>
</protein>
<accession>A0A1G9Z4F4</accession>
<name>A0A1G9Z4F4_9SPHI</name>
<dbReference type="Pfam" id="PF16323">
    <property type="entry name" value="DUF4959"/>
    <property type="match status" value="1"/>
</dbReference>
<dbReference type="EMBL" id="FNGY01000006">
    <property type="protein sequence ID" value="SDN15835.1"/>
    <property type="molecule type" value="Genomic_DNA"/>
</dbReference>
<dbReference type="InterPro" id="IPR000421">
    <property type="entry name" value="FA58C"/>
</dbReference>
<organism evidence="3 4">
    <name type="scientific">Pedobacter steynii</name>
    <dbReference type="NCBI Taxonomy" id="430522"/>
    <lineage>
        <taxon>Bacteria</taxon>
        <taxon>Pseudomonadati</taxon>
        <taxon>Bacteroidota</taxon>
        <taxon>Sphingobacteriia</taxon>
        <taxon>Sphingobacteriales</taxon>
        <taxon>Sphingobacteriaceae</taxon>
        <taxon>Pedobacter</taxon>
    </lineage>
</organism>
<evidence type="ECO:0000259" key="2">
    <source>
        <dbReference type="PROSITE" id="PS50853"/>
    </source>
</evidence>
<dbReference type="Proteomes" id="UP000183200">
    <property type="component" value="Unassembled WGS sequence"/>
</dbReference>
<dbReference type="AlphaFoldDB" id="A0A1G9Z4F4"/>
<dbReference type="InterPro" id="IPR032527">
    <property type="entry name" value="DUF4959"/>
</dbReference>
<dbReference type="InterPro" id="IPR036116">
    <property type="entry name" value="FN3_sf"/>
</dbReference>
<sequence length="293" mass="33393">MKTIYIILFVCMIITSCTKDKETQKSPTSISGVRAEARVGGVVLKWTLPKDSNFLYVEVRYQKKGQMIKTLVSKHTDSLLVIGLLNKLDYAFELQVFNRDGNGPKAGETMTTNSLKPLVRPVTKTYLPDQLTQVTGITPAMLETFTQQSDEGPKQDLIDGNISTYWHSAWSGNVQPLPHWVRINFPTETTIGSFKYFVRQSTHVTARPNQFAIETSTDGLVWKREWTSKPNLPVDPMTTEKQQNFDKNLTSKFFRLMLLANQGNLSYTHLAELRLFKMAEQQTDLEKLAEDNY</sequence>
<feature type="domain" description="Fibronectin type-III" evidence="2">
    <location>
        <begin position="26"/>
        <end position="117"/>
    </location>
</feature>
<gene>
    <name evidence="3" type="ORF">SAMN05421820_106334</name>
</gene>